<dbReference type="OrthoDB" id="15163at2"/>
<dbReference type="InterPro" id="IPR015867">
    <property type="entry name" value="N-reg_PII/ATP_PRibTrfase_C"/>
</dbReference>
<sequence length="101" mass="11330">MAVLVRIFLREGDKLSGEPLYSTILSMLKSKGIRGATVLKAILGYGTTGQYHYEGIEVLSYDLPVVVEFVDEEEKVQSVIEEISKYLKSGLITMEKAEIWD</sequence>
<organism evidence="2 3">
    <name type="scientific">Hydrogenobacter hydrogenophilus</name>
    <dbReference type="NCBI Taxonomy" id="35835"/>
    <lineage>
        <taxon>Bacteria</taxon>
        <taxon>Pseudomonadati</taxon>
        <taxon>Aquificota</taxon>
        <taxon>Aquificia</taxon>
        <taxon>Aquificales</taxon>
        <taxon>Aquificaceae</taxon>
        <taxon>Hydrogenobacter</taxon>
    </lineage>
</organism>
<dbReference type="EMBL" id="OBEN01000001">
    <property type="protein sequence ID" value="SNZ10704.1"/>
    <property type="molecule type" value="Genomic_DNA"/>
</dbReference>
<evidence type="ECO:0000313" key="2">
    <source>
        <dbReference type="EMBL" id="SNZ10704.1"/>
    </source>
</evidence>
<reference evidence="3" key="1">
    <citation type="submission" date="2017-09" db="EMBL/GenBank/DDBJ databases">
        <authorList>
            <person name="Varghese N."/>
            <person name="Submissions S."/>
        </authorList>
    </citation>
    <scope>NUCLEOTIDE SEQUENCE [LARGE SCALE GENOMIC DNA]</scope>
    <source>
        <strain evidence="3">DSM 2913</strain>
    </source>
</reference>
<dbReference type="SUPFAM" id="SSF54913">
    <property type="entry name" value="GlnB-like"/>
    <property type="match status" value="1"/>
</dbReference>
<gene>
    <name evidence="2" type="ORF">SAMN06265353_0025</name>
</gene>
<accession>A0A285NME3</accession>
<dbReference type="Gene3D" id="3.30.70.120">
    <property type="match status" value="1"/>
</dbReference>
<comment type="similarity">
    <text evidence="1">Belongs to the UPF0166 family.</text>
</comment>
<dbReference type="PANTHER" id="PTHR35983">
    <property type="entry name" value="UPF0166 PROTEIN TM_0021"/>
    <property type="match status" value="1"/>
</dbReference>
<proteinExistence type="inferred from homology"/>
<dbReference type="RefSeq" id="WP_096599852.1">
    <property type="nucleotide sequence ID" value="NZ_OBEN01000001.1"/>
</dbReference>
<evidence type="ECO:0000313" key="3">
    <source>
        <dbReference type="Proteomes" id="UP000218627"/>
    </source>
</evidence>
<dbReference type="InterPro" id="IPR011322">
    <property type="entry name" value="N-reg_PII-like_a/b"/>
</dbReference>
<dbReference type="AlphaFoldDB" id="A0A285NME3"/>
<dbReference type="InterPro" id="IPR003793">
    <property type="entry name" value="UPF0166"/>
</dbReference>
<protein>
    <submittedName>
        <fullName evidence="2">Uncharacterized protein</fullName>
    </submittedName>
</protein>
<dbReference type="Proteomes" id="UP000218627">
    <property type="component" value="Unassembled WGS sequence"/>
</dbReference>
<dbReference type="PANTHER" id="PTHR35983:SF1">
    <property type="entry name" value="UPF0166 PROTEIN TM_0021"/>
    <property type="match status" value="1"/>
</dbReference>
<dbReference type="Pfam" id="PF02641">
    <property type="entry name" value="DUF190"/>
    <property type="match status" value="1"/>
</dbReference>
<name>A0A285NME3_9AQUI</name>
<evidence type="ECO:0000256" key="1">
    <source>
        <dbReference type="ARBA" id="ARBA00010554"/>
    </source>
</evidence>
<keyword evidence="3" id="KW-1185">Reference proteome</keyword>